<evidence type="ECO:0000313" key="8">
    <source>
        <dbReference type="Proteomes" id="UP000277007"/>
    </source>
</evidence>
<comment type="caution">
    <text evidence="7">The sequence shown here is derived from an EMBL/GenBank/DDBJ whole genome shotgun (WGS) entry which is preliminary data.</text>
</comment>
<dbReference type="Proteomes" id="UP000277007">
    <property type="component" value="Unassembled WGS sequence"/>
</dbReference>
<evidence type="ECO:0000256" key="3">
    <source>
        <dbReference type="ARBA" id="ARBA00022692"/>
    </source>
</evidence>
<keyword evidence="8" id="KW-1185">Reference proteome</keyword>
<accession>A0A431VL48</accession>
<keyword evidence="3 6" id="KW-0812">Transmembrane</keyword>
<dbReference type="GO" id="GO:0016020">
    <property type="term" value="C:membrane"/>
    <property type="evidence" value="ECO:0007669"/>
    <property type="project" value="UniProtKB-SubCell"/>
</dbReference>
<proteinExistence type="inferred from homology"/>
<organism evidence="7 8">
    <name type="scientific">Azospirillum griseum</name>
    <dbReference type="NCBI Taxonomy" id="2496639"/>
    <lineage>
        <taxon>Bacteria</taxon>
        <taxon>Pseudomonadati</taxon>
        <taxon>Pseudomonadota</taxon>
        <taxon>Alphaproteobacteria</taxon>
        <taxon>Rhodospirillales</taxon>
        <taxon>Azospirillaceae</taxon>
        <taxon>Azospirillum</taxon>
    </lineage>
</organism>
<dbReference type="AlphaFoldDB" id="A0A431VL48"/>
<keyword evidence="4 6" id="KW-1133">Transmembrane helix</keyword>
<dbReference type="OrthoDB" id="9802121at2"/>
<dbReference type="EMBL" id="RXMA01000003">
    <property type="protein sequence ID" value="RTR23099.1"/>
    <property type="molecule type" value="Genomic_DNA"/>
</dbReference>
<evidence type="ECO:0000256" key="6">
    <source>
        <dbReference type="SAM" id="Phobius"/>
    </source>
</evidence>
<gene>
    <name evidence="7" type="ORF">EJ903_04830</name>
</gene>
<dbReference type="PANTHER" id="PTHR43461">
    <property type="entry name" value="TRANSMEMBRANE PROTEIN 256"/>
    <property type="match status" value="1"/>
</dbReference>
<evidence type="ECO:0000256" key="1">
    <source>
        <dbReference type="ARBA" id="ARBA00004141"/>
    </source>
</evidence>
<evidence type="ECO:0000256" key="2">
    <source>
        <dbReference type="ARBA" id="ARBA00009694"/>
    </source>
</evidence>
<sequence length="127" mass="12905">MDRGFVAFAGVSGAVAVAAAAYGRHALVGDPHAQELFRIAGDQQLWHALALLALGLFNRRNQGAGAVALRGAAGLFATGTLLFCGTLYANALAVTLPIGMTAPLGGVAFIAGWLMVTVAALIGRWSA</sequence>
<feature type="transmembrane region" description="Helical" evidence="6">
    <location>
        <begin position="69"/>
        <end position="89"/>
    </location>
</feature>
<evidence type="ECO:0000256" key="4">
    <source>
        <dbReference type="ARBA" id="ARBA00022989"/>
    </source>
</evidence>
<protein>
    <submittedName>
        <fullName evidence="7">DUF423 domain-containing protein</fullName>
    </submittedName>
</protein>
<comment type="similarity">
    <text evidence="2">Belongs to the UPF0382 family.</text>
</comment>
<evidence type="ECO:0000256" key="5">
    <source>
        <dbReference type="ARBA" id="ARBA00023136"/>
    </source>
</evidence>
<dbReference type="PANTHER" id="PTHR43461:SF1">
    <property type="entry name" value="TRANSMEMBRANE PROTEIN 256"/>
    <property type="match status" value="1"/>
</dbReference>
<feature type="transmembrane region" description="Helical" evidence="6">
    <location>
        <begin position="101"/>
        <end position="122"/>
    </location>
</feature>
<dbReference type="InterPro" id="IPR006696">
    <property type="entry name" value="DUF423"/>
</dbReference>
<keyword evidence="5 6" id="KW-0472">Membrane</keyword>
<dbReference type="Pfam" id="PF04241">
    <property type="entry name" value="DUF423"/>
    <property type="match status" value="1"/>
</dbReference>
<reference evidence="7 8" key="1">
    <citation type="submission" date="2018-12" db="EMBL/GenBank/DDBJ databases">
        <authorList>
            <person name="Yang Y."/>
        </authorList>
    </citation>
    <scope>NUCLEOTIDE SEQUENCE [LARGE SCALE GENOMIC DNA]</scope>
    <source>
        <strain evidence="7 8">L-25-5w-1</strain>
    </source>
</reference>
<evidence type="ECO:0000313" key="7">
    <source>
        <dbReference type="EMBL" id="RTR23099.1"/>
    </source>
</evidence>
<name>A0A431VL48_9PROT</name>
<comment type="subcellular location">
    <subcellularLocation>
        <location evidence="1">Membrane</location>
        <topology evidence="1">Multi-pass membrane protein</topology>
    </subcellularLocation>
</comment>